<name>A0A7T4DI93_9MICO</name>
<feature type="transmembrane region" description="Helical" evidence="1">
    <location>
        <begin position="66"/>
        <end position="96"/>
    </location>
</feature>
<evidence type="ECO:0000313" key="3">
    <source>
        <dbReference type="Proteomes" id="UP000595374"/>
    </source>
</evidence>
<keyword evidence="1" id="KW-0812">Transmembrane</keyword>
<dbReference type="InterPro" id="IPR008523">
    <property type="entry name" value="DUF805"/>
</dbReference>
<evidence type="ECO:0000256" key="1">
    <source>
        <dbReference type="SAM" id="Phobius"/>
    </source>
</evidence>
<dbReference type="PANTHER" id="PTHR34980">
    <property type="entry name" value="INNER MEMBRANE PROTEIN-RELATED-RELATED"/>
    <property type="match status" value="1"/>
</dbReference>
<dbReference type="GO" id="GO:0005886">
    <property type="term" value="C:plasma membrane"/>
    <property type="evidence" value="ECO:0007669"/>
    <property type="project" value="TreeGrafter"/>
</dbReference>
<proteinExistence type="predicted"/>
<protein>
    <submittedName>
        <fullName evidence="2">DUF805 domain-containing protein</fullName>
    </submittedName>
</protein>
<dbReference type="EMBL" id="CP065989">
    <property type="protein sequence ID" value="QQB14090.1"/>
    <property type="molecule type" value="Genomic_DNA"/>
</dbReference>
<accession>A0A7T4DI93</accession>
<evidence type="ECO:0000313" key="2">
    <source>
        <dbReference type="EMBL" id="QQB14090.1"/>
    </source>
</evidence>
<keyword evidence="1" id="KW-0472">Membrane</keyword>
<reference evidence="2 3" key="1">
    <citation type="submission" date="2020-12" db="EMBL/GenBank/DDBJ databases">
        <title>FDA dAtabase for Regulatory Grade micrObial Sequences (FDA-ARGOS): Supporting development and validation of Infectious Disease Dx tests.</title>
        <authorList>
            <person name="Sproer C."/>
            <person name="Gronow S."/>
            <person name="Severitt S."/>
            <person name="Schroder I."/>
            <person name="Tallon L."/>
            <person name="Sadzewicz L."/>
            <person name="Zhao X."/>
            <person name="Boylan J."/>
            <person name="Ott S."/>
            <person name="Bowen H."/>
            <person name="Vavikolanu K."/>
            <person name="Mehta A."/>
            <person name="Aluvathingal J."/>
            <person name="Nadendla S."/>
            <person name="Lowell S."/>
            <person name="Myers T."/>
            <person name="Yan Y."/>
            <person name="Sichtig H."/>
        </authorList>
    </citation>
    <scope>NUCLEOTIDE SEQUENCE [LARGE SCALE GENOMIC DNA]</scope>
    <source>
        <strain evidence="2 3">FDAARGOS_990</strain>
    </source>
</reference>
<dbReference type="PANTHER" id="PTHR34980:SF2">
    <property type="entry name" value="INNER MEMBRANE PROTEIN YHAH-RELATED"/>
    <property type="match status" value="1"/>
</dbReference>
<dbReference type="Proteomes" id="UP000595374">
    <property type="component" value="Chromosome"/>
</dbReference>
<feature type="transmembrane region" description="Helical" evidence="1">
    <location>
        <begin position="130"/>
        <end position="153"/>
    </location>
</feature>
<keyword evidence="1" id="KW-1133">Transmembrane helix</keyword>
<feature type="transmembrane region" description="Helical" evidence="1">
    <location>
        <begin position="165"/>
        <end position="186"/>
    </location>
</feature>
<dbReference type="RefSeq" id="WP_198499209.1">
    <property type="nucleotide sequence ID" value="NZ_CP065989.1"/>
</dbReference>
<sequence length="201" mass="21307">MTNSPQSPLPAPGQDTHQAPVAGTAAAGSLGDLALPLRGARPKQAVSRFLKKYSVFSGRASRSEFWWVYLFVAIAMAIPYALIIIGMSIGLAWAAANPKITEFGVDQTTGEAITLEQSPGIMNHAPAATLIWLGLALLVVVFLAVIVPMLALMVRRLHDVNMPGALLFIALVPFAGPLIVLVFMLLEAKPEGARFDAVGAH</sequence>
<organism evidence="2 3">
    <name type="scientific">Brevibacterium casei</name>
    <dbReference type="NCBI Taxonomy" id="33889"/>
    <lineage>
        <taxon>Bacteria</taxon>
        <taxon>Bacillati</taxon>
        <taxon>Actinomycetota</taxon>
        <taxon>Actinomycetes</taxon>
        <taxon>Micrococcales</taxon>
        <taxon>Brevibacteriaceae</taxon>
        <taxon>Brevibacterium</taxon>
    </lineage>
</organism>
<dbReference type="AlphaFoldDB" id="A0A7T4DI93"/>
<dbReference type="Pfam" id="PF05656">
    <property type="entry name" value="DUF805"/>
    <property type="match status" value="1"/>
</dbReference>
<gene>
    <name evidence="2" type="ORF">I6H47_15150</name>
</gene>